<feature type="region of interest" description="Disordered" evidence="1">
    <location>
        <begin position="147"/>
        <end position="181"/>
    </location>
</feature>
<evidence type="ECO:0000256" key="1">
    <source>
        <dbReference type="SAM" id="MobiDB-lite"/>
    </source>
</evidence>
<accession>A0A6C0HCL9</accession>
<dbReference type="AlphaFoldDB" id="A0A6C0HCL9"/>
<reference evidence="2" key="1">
    <citation type="journal article" date="2020" name="Nature">
        <title>Giant virus diversity and host interactions through global metagenomics.</title>
        <authorList>
            <person name="Schulz F."/>
            <person name="Roux S."/>
            <person name="Paez-Espino D."/>
            <person name="Jungbluth S."/>
            <person name="Walsh D.A."/>
            <person name="Denef V.J."/>
            <person name="McMahon K.D."/>
            <person name="Konstantinidis K.T."/>
            <person name="Eloe-Fadrosh E.A."/>
            <person name="Kyrpides N.C."/>
            <person name="Woyke T."/>
        </authorList>
    </citation>
    <scope>NUCLEOTIDE SEQUENCE</scope>
    <source>
        <strain evidence="2">GVMAG-M-3300023179-91</strain>
    </source>
</reference>
<proteinExistence type="predicted"/>
<organism evidence="2">
    <name type="scientific">viral metagenome</name>
    <dbReference type="NCBI Taxonomy" id="1070528"/>
    <lineage>
        <taxon>unclassified sequences</taxon>
        <taxon>metagenomes</taxon>
        <taxon>organismal metagenomes</taxon>
    </lineage>
</organism>
<name>A0A6C0HCL9_9ZZZZ</name>
<sequence length="181" mass="21076">MSTSEEEKREAFTEVKEAFANVISQTHWEKDDVNICCNESETEFIMKYGDILKSKYPKVTLNDIYVALIFTYYSLNLGEQTTDYLDLADLRDQCIDYNKVKKIFIMLTTSDKSIASAVRRHFFGMTPLIKNSKASISSAYRLTSSPRAHYSAKSTGRGLKKSRRHRLKRQSSKKTRRYRKR</sequence>
<protein>
    <submittedName>
        <fullName evidence="2">Uncharacterized protein</fullName>
    </submittedName>
</protein>
<dbReference type="EMBL" id="MN739930">
    <property type="protein sequence ID" value="QHT78249.1"/>
    <property type="molecule type" value="Genomic_DNA"/>
</dbReference>
<feature type="compositionally biased region" description="Basic residues" evidence="1">
    <location>
        <begin position="158"/>
        <end position="181"/>
    </location>
</feature>
<evidence type="ECO:0000313" key="2">
    <source>
        <dbReference type="EMBL" id="QHT78249.1"/>
    </source>
</evidence>